<dbReference type="InterPro" id="IPR029064">
    <property type="entry name" value="Ribosomal_eL30-like_sf"/>
</dbReference>
<organism evidence="2 3">
    <name type="scientific">Anaeroselena agilis</name>
    <dbReference type="NCBI Taxonomy" id="3063788"/>
    <lineage>
        <taxon>Bacteria</taxon>
        <taxon>Bacillati</taxon>
        <taxon>Bacillota</taxon>
        <taxon>Negativicutes</taxon>
        <taxon>Acetonemataceae</taxon>
        <taxon>Anaeroselena</taxon>
    </lineage>
</organism>
<gene>
    <name evidence="2" type="ORF">Q4T40_08820</name>
</gene>
<evidence type="ECO:0000313" key="2">
    <source>
        <dbReference type="EMBL" id="MDT8901338.1"/>
    </source>
</evidence>
<feature type="domain" description="Ribosomal protein eL8/eL30/eS12/Gadd45" evidence="1">
    <location>
        <begin position="9"/>
        <end position="91"/>
    </location>
</feature>
<sequence>MNRTRLIALLGLAQKAGKIASGEVAVEYAVRSGKARLVLIAADASDNTKKSYRDLSAHYRVACHEGLSKDEFGHATGKPPRAAIAVTDAGFGKAIGELFKV</sequence>
<reference evidence="2 3" key="1">
    <citation type="submission" date="2023-07" db="EMBL/GenBank/DDBJ databases">
        <title>The novel representative of Negativicutes class, Anaeroselena agilis gen. nov. sp. nov.</title>
        <authorList>
            <person name="Prokofeva M.I."/>
            <person name="Elcheninov A.G."/>
            <person name="Klyukina A."/>
            <person name="Kublanov I.V."/>
            <person name="Frolov E.N."/>
            <person name="Podosokorskaya O.A."/>
        </authorList>
    </citation>
    <scope>NUCLEOTIDE SEQUENCE [LARGE SCALE GENOMIC DNA]</scope>
    <source>
        <strain evidence="2 3">4137-cl</strain>
    </source>
</reference>
<dbReference type="RefSeq" id="WP_413779850.1">
    <property type="nucleotide sequence ID" value="NZ_JAUOZS010000001.1"/>
</dbReference>
<dbReference type="Gene3D" id="3.30.1330.30">
    <property type="match status" value="1"/>
</dbReference>
<dbReference type="InterPro" id="IPR004038">
    <property type="entry name" value="Ribosomal_eL8/eL30/eS12/Gad45"/>
</dbReference>
<evidence type="ECO:0000259" key="1">
    <source>
        <dbReference type="Pfam" id="PF01248"/>
    </source>
</evidence>
<evidence type="ECO:0000313" key="3">
    <source>
        <dbReference type="Proteomes" id="UP001254848"/>
    </source>
</evidence>
<dbReference type="SUPFAM" id="SSF55315">
    <property type="entry name" value="L30e-like"/>
    <property type="match status" value="1"/>
</dbReference>
<dbReference type="Pfam" id="PF01248">
    <property type="entry name" value="Ribosomal_L7Ae"/>
    <property type="match status" value="1"/>
</dbReference>
<protein>
    <submittedName>
        <fullName evidence="2">Ribosomal L7Ae/L30e/S12e/Gadd45 family protein</fullName>
    </submittedName>
</protein>
<name>A0ABU3NYJ0_9FIRM</name>
<dbReference type="Proteomes" id="UP001254848">
    <property type="component" value="Unassembled WGS sequence"/>
</dbReference>
<keyword evidence="3" id="KW-1185">Reference proteome</keyword>
<comment type="caution">
    <text evidence="2">The sequence shown here is derived from an EMBL/GenBank/DDBJ whole genome shotgun (WGS) entry which is preliminary data.</text>
</comment>
<dbReference type="EMBL" id="JAUOZS010000001">
    <property type="protein sequence ID" value="MDT8901338.1"/>
    <property type="molecule type" value="Genomic_DNA"/>
</dbReference>
<proteinExistence type="predicted"/>
<accession>A0ABU3NYJ0</accession>